<accession>A0A455WH37</accession>
<reference evidence="1" key="1">
    <citation type="submission" date="2019-03" db="EMBL/GenBank/DDBJ databases">
        <title>Whole genome analysis of nitrate-reducing bacteria Marinobacter hydrocarbonoclasticus YB03.</title>
        <authorList>
            <person name="Azam A.H."/>
            <person name="Yuk S.R."/>
            <person name="Kamarisima K."/>
            <person name="Miyanaga K."/>
            <person name="Tanji Y."/>
        </authorList>
    </citation>
    <scope>NUCLEOTIDE SEQUENCE</scope>
    <source>
        <strain evidence="1">YB03</strain>
    </source>
</reference>
<gene>
    <name evidence="1" type="ORF">YBY_30210</name>
</gene>
<name>A0A455WH37_MARNT</name>
<sequence>MRANEMTDEQKTAAVERAERYKEILADYQQQYGFELPEPWQICVQRLLLGGLGDPELHLMFETYREVEGKAGRMEPAV</sequence>
<evidence type="ECO:0000313" key="1">
    <source>
        <dbReference type="EMBL" id="BBJ05172.1"/>
    </source>
</evidence>
<dbReference type="AlphaFoldDB" id="A0A455WH37"/>
<organism evidence="1">
    <name type="scientific">Marinobacter nauticus</name>
    <name type="common">Marinobacter hydrocarbonoclasticus</name>
    <name type="synonym">Marinobacter aquaeolei</name>
    <dbReference type="NCBI Taxonomy" id="2743"/>
    <lineage>
        <taxon>Bacteria</taxon>
        <taxon>Pseudomonadati</taxon>
        <taxon>Pseudomonadota</taxon>
        <taxon>Gammaproteobacteria</taxon>
        <taxon>Pseudomonadales</taxon>
        <taxon>Marinobacteraceae</taxon>
        <taxon>Marinobacter</taxon>
    </lineage>
</organism>
<proteinExistence type="predicted"/>
<protein>
    <submittedName>
        <fullName evidence="1">Uncharacterized protein</fullName>
    </submittedName>
</protein>
<dbReference type="EMBL" id="AP019537">
    <property type="protein sequence ID" value="BBJ05172.1"/>
    <property type="molecule type" value="Genomic_DNA"/>
</dbReference>